<comment type="caution">
    <text evidence="2">The sequence shown here is derived from an EMBL/GenBank/DDBJ whole genome shotgun (WGS) entry which is preliminary data.</text>
</comment>
<accession>A0A395IDE4</accession>
<dbReference type="EMBL" id="QKRW01000084">
    <property type="protein sequence ID" value="RAL58395.1"/>
    <property type="molecule type" value="Genomic_DNA"/>
</dbReference>
<evidence type="ECO:0000313" key="2">
    <source>
        <dbReference type="EMBL" id="RAL58395.1"/>
    </source>
</evidence>
<evidence type="ECO:0000313" key="3">
    <source>
        <dbReference type="Proteomes" id="UP000249056"/>
    </source>
</evidence>
<dbReference type="AlphaFoldDB" id="A0A395IDE4"/>
<dbReference type="Proteomes" id="UP000249056">
    <property type="component" value="Unassembled WGS sequence"/>
</dbReference>
<feature type="region of interest" description="Disordered" evidence="1">
    <location>
        <begin position="68"/>
        <end position="129"/>
    </location>
</feature>
<proteinExistence type="predicted"/>
<feature type="compositionally biased region" description="Low complexity" evidence="1">
    <location>
        <begin position="105"/>
        <end position="115"/>
    </location>
</feature>
<gene>
    <name evidence="2" type="ORF">DID88_006386</name>
</gene>
<feature type="compositionally biased region" description="Polar residues" evidence="1">
    <location>
        <begin position="116"/>
        <end position="125"/>
    </location>
</feature>
<protein>
    <submittedName>
        <fullName evidence="2">Uncharacterized protein</fullName>
    </submittedName>
</protein>
<organism evidence="2 3">
    <name type="scientific">Monilinia fructigena</name>
    <dbReference type="NCBI Taxonomy" id="38457"/>
    <lineage>
        <taxon>Eukaryota</taxon>
        <taxon>Fungi</taxon>
        <taxon>Dikarya</taxon>
        <taxon>Ascomycota</taxon>
        <taxon>Pezizomycotina</taxon>
        <taxon>Leotiomycetes</taxon>
        <taxon>Helotiales</taxon>
        <taxon>Sclerotiniaceae</taxon>
        <taxon>Monilinia</taxon>
    </lineage>
</organism>
<sequence length="220" mass="23628">MGCPGNNSVSNCGNNNSTITGSGYLDTDVIDPVLFPNPQLNQNFRNFSFIFPSQQKLSLPQAKMGWFDGASESGRSHSSRHHSSTHSHSGKKRHSTFRSTHHKNSSGLLGSVVGSTSPNPATATASVPEVAPEARRAFSAAATQKTIRAGEVFSASIPAPRPTTSVPRAQLLEKYLPETASTAARSHLLHETPPGESLHASHHASDNRWCARRLVEEIRG</sequence>
<reference evidence="2 3" key="1">
    <citation type="submission" date="2018-06" db="EMBL/GenBank/DDBJ databases">
        <title>Genome Sequence of the Brown Rot Fungal Pathogen Monilinia fructigena.</title>
        <authorList>
            <person name="Landi L."/>
            <person name="De Miccolis Angelini R.M."/>
            <person name="Pollastro S."/>
            <person name="Abate D."/>
            <person name="Faretra F."/>
            <person name="Romanazzi G."/>
        </authorList>
    </citation>
    <scope>NUCLEOTIDE SEQUENCE [LARGE SCALE GENOMIC DNA]</scope>
    <source>
        <strain evidence="2 3">Mfrg269</strain>
    </source>
</reference>
<feature type="compositionally biased region" description="Basic residues" evidence="1">
    <location>
        <begin position="77"/>
        <end position="104"/>
    </location>
</feature>
<evidence type="ECO:0000256" key="1">
    <source>
        <dbReference type="SAM" id="MobiDB-lite"/>
    </source>
</evidence>
<name>A0A395IDE4_9HELO</name>
<keyword evidence="3" id="KW-1185">Reference proteome</keyword>